<dbReference type="EMBL" id="RBIL01000001">
    <property type="protein sequence ID" value="RKQ92717.1"/>
    <property type="molecule type" value="Genomic_DNA"/>
</dbReference>
<proteinExistence type="predicted"/>
<keyword evidence="3" id="KW-0378">Hydrolase</keyword>
<evidence type="ECO:0000313" key="6">
    <source>
        <dbReference type="EMBL" id="RKQ92717.1"/>
    </source>
</evidence>
<dbReference type="SUPFAM" id="SSF55846">
    <property type="entry name" value="N-acetylmuramoyl-L-alanine amidase-like"/>
    <property type="match status" value="1"/>
</dbReference>
<evidence type="ECO:0000256" key="4">
    <source>
        <dbReference type="ARBA" id="ARBA00023316"/>
    </source>
</evidence>
<evidence type="ECO:0000259" key="5">
    <source>
        <dbReference type="SMART" id="SM00644"/>
    </source>
</evidence>
<dbReference type="Proteomes" id="UP000278962">
    <property type="component" value="Unassembled WGS sequence"/>
</dbReference>
<dbReference type="GO" id="GO:0008745">
    <property type="term" value="F:N-acetylmuramoyl-L-alanine amidase activity"/>
    <property type="evidence" value="ECO:0007669"/>
    <property type="project" value="UniProtKB-EC"/>
</dbReference>
<dbReference type="Pfam" id="PF01510">
    <property type="entry name" value="Amidase_2"/>
    <property type="match status" value="1"/>
</dbReference>
<evidence type="ECO:0000256" key="1">
    <source>
        <dbReference type="ARBA" id="ARBA00001561"/>
    </source>
</evidence>
<organism evidence="6 7">
    <name type="scientific">Solirubrobacter pauli</name>
    <dbReference type="NCBI Taxonomy" id="166793"/>
    <lineage>
        <taxon>Bacteria</taxon>
        <taxon>Bacillati</taxon>
        <taxon>Actinomycetota</taxon>
        <taxon>Thermoleophilia</taxon>
        <taxon>Solirubrobacterales</taxon>
        <taxon>Solirubrobacteraceae</taxon>
        <taxon>Solirubrobacter</taxon>
    </lineage>
</organism>
<dbReference type="GO" id="GO:0009254">
    <property type="term" value="P:peptidoglycan turnover"/>
    <property type="evidence" value="ECO:0007669"/>
    <property type="project" value="TreeGrafter"/>
</dbReference>
<comment type="caution">
    <text evidence="6">The sequence shown here is derived from an EMBL/GenBank/DDBJ whole genome shotgun (WGS) entry which is preliminary data.</text>
</comment>
<dbReference type="PANTHER" id="PTHR30417:SF1">
    <property type="entry name" value="N-ACETYLMURAMOYL-L-ALANINE AMIDASE AMID"/>
    <property type="match status" value="1"/>
</dbReference>
<dbReference type="SMART" id="SM00644">
    <property type="entry name" value="Ami_2"/>
    <property type="match status" value="1"/>
</dbReference>
<sequence length="202" mass="22947">MLGLITALALATAAPQPTIVQKPIPFPKARKEQMAAYAQRHYGIDSYRLRDPKVIVEHYTVTSTFQQTFNTFAPNNPDPELKELPGTCAHYVIDRDGTIYQLVPRSIMCRHTVGLNYTAFGIEHVGMSDGDVMGNKRQLAASLRLTRWLQCRYGIQTKNVIGHSESLSSPFHTERVERLKQQTHGDMTRATMRTYRSRLRPC</sequence>
<dbReference type="PANTHER" id="PTHR30417">
    <property type="entry name" value="N-ACETYLMURAMOYL-L-ALANINE AMIDASE AMID"/>
    <property type="match status" value="1"/>
</dbReference>
<name>A0A660LCD6_9ACTN</name>
<gene>
    <name evidence="6" type="ORF">C8N24_2570</name>
</gene>
<comment type="catalytic activity">
    <reaction evidence="1">
        <text>Hydrolyzes the link between N-acetylmuramoyl residues and L-amino acid residues in certain cell-wall glycopeptides.</text>
        <dbReference type="EC" id="3.5.1.28"/>
    </reaction>
</comment>
<accession>A0A660LCD6</accession>
<dbReference type="InterPro" id="IPR002502">
    <property type="entry name" value="Amidase_domain"/>
</dbReference>
<dbReference type="AlphaFoldDB" id="A0A660LCD6"/>
<evidence type="ECO:0000256" key="3">
    <source>
        <dbReference type="ARBA" id="ARBA00022801"/>
    </source>
</evidence>
<dbReference type="CDD" id="cd06583">
    <property type="entry name" value="PGRP"/>
    <property type="match status" value="1"/>
</dbReference>
<reference evidence="6 7" key="1">
    <citation type="submission" date="2018-10" db="EMBL/GenBank/DDBJ databases">
        <title>Genomic Encyclopedia of Archaeal and Bacterial Type Strains, Phase II (KMG-II): from individual species to whole genera.</title>
        <authorList>
            <person name="Goeker M."/>
        </authorList>
    </citation>
    <scope>NUCLEOTIDE SEQUENCE [LARGE SCALE GENOMIC DNA]</scope>
    <source>
        <strain evidence="6 7">DSM 14954</strain>
    </source>
</reference>
<dbReference type="RefSeq" id="WP_170179050.1">
    <property type="nucleotide sequence ID" value="NZ_RBIL01000001.1"/>
</dbReference>
<dbReference type="GO" id="GO:0071555">
    <property type="term" value="P:cell wall organization"/>
    <property type="evidence" value="ECO:0007669"/>
    <property type="project" value="UniProtKB-KW"/>
</dbReference>
<protein>
    <recommendedName>
        <fullName evidence="2">N-acetylmuramoyl-L-alanine amidase</fullName>
        <ecNumber evidence="2">3.5.1.28</ecNumber>
    </recommendedName>
</protein>
<dbReference type="GO" id="GO:0009253">
    <property type="term" value="P:peptidoglycan catabolic process"/>
    <property type="evidence" value="ECO:0007669"/>
    <property type="project" value="InterPro"/>
</dbReference>
<dbReference type="EC" id="3.5.1.28" evidence="2"/>
<feature type="domain" description="N-acetylmuramoyl-L-alanine amidase" evidence="5">
    <location>
        <begin position="42"/>
        <end position="176"/>
    </location>
</feature>
<dbReference type="Gene3D" id="3.40.80.10">
    <property type="entry name" value="Peptidoglycan recognition protein-like"/>
    <property type="match status" value="1"/>
</dbReference>
<keyword evidence="7" id="KW-1185">Reference proteome</keyword>
<evidence type="ECO:0000313" key="7">
    <source>
        <dbReference type="Proteomes" id="UP000278962"/>
    </source>
</evidence>
<dbReference type="InterPro" id="IPR051206">
    <property type="entry name" value="NAMLAA_amidase_2"/>
</dbReference>
<evidence type="ECO:0000256" key="2">
    <source>
        <dbReference type="ARBA" id="ARBA00011901"/>
    </source>
</evidence>
<keyword evidence="4" id="KW-0961">Cell wall biogenesis/degradation</keyword>
<dbReference type="InterPro" id="IPR036505">
    <property type="entry name" value="Amidase/PGRP_sf"/>
</dbReference>